<organism evidence="4 5">
    <name type="scientific">Candidatus Enterenecus faecium</name>
    <dbReference type="NCBI Taxonomy" id="2840780"/>
    <lineage>
        <taxon>Bacteria</taxon>
        <taxon>Bacillati</taxon>
        <taxon>Bacillota</taxon>
        <taxon>Clostridia</taxon>
        <taxon>Eubacteriales</taxon>
        <taxon>Candidatus Enterenecus</taxon>
    </lineage>
</organism>
<dbReference type="AlphaFoldDB" id="A0A9D0YRV1"/>
<dbReference type="InterPro" id="IPR028082">
    <property type="entry name" value="Peripla_BP_I"/>
</dbReference>
<comment type="subcellular location">
    <subcellularLocation>
        <location evidence="1">Cell envelope</location>
    </subcellularLocation>
</comment>
<evidence type="ECO:0000259" key="3">
    <source>
        <dbReference type="Pfam" id="PF13407"/>
    </source>
</evidence>
<evidence type="ECO:0000313" key="5">
    <source>
        <dbReference type="Proteomes" id="UP000886879"/>
    </source>
</evidence>
<keyword evidence="2" id="KW-1133">Transmembrane helix</keyword>
<dbReference type="InterPro" id="IPR025997">
    <property type="entry name" value="SBP_2_dom"/>
</dbReference>
<reference evidence="4" key="1">
    <citation type="submission" date="2020-10" db="EMBL/GenBank/DDBJ databases">
        <authorList>
            <person name="Gilroy R."/>
        </authorList>
    </citation>
    <scope>NUCLEOTIDE SEQUENCE</scope>
    <source>
        <strain evidence="4">ChiGjej2B2-12916</strain>
    </source>
</reference>
<dbReference type="Pfam" id="PF13407">
    <property type="entry name" value="Peripla_BP_4"/>
    <property type="match status" value="1"/>
</dbReference>
<dbReference type="GO" id="GO:0030288">
    <property type="term" value="C:outer membrane-bounded periplasmic space"/>
    <property type="evidence" value="ECO:0007669"/>
    <property type="project" value="TreeGrafter"/>
</dbReference>
<evidence type="ECO:0000256" key="1">
    <source>
        <dbReference type="ARBA" id="ARBA00004196"/>
    </source>
</evidence>
<comment type="caution">
    <text evidence="4">The sequence shown here is derived from an EMBL/GenBank/DDBJ whole genome shotgun (WGS) entry which is preliminary data.</text>
</comment>
<dbReference type="InterPro" id="IPR050555">
    <property type="entry name" value="Bact_Solute-Bind_Prot2"/>
</dbReference>
<keyword evidence="2" id="KW-0812">Transmembrane</keyword>
<dbReference type="Gene3D" id="3.40.50.2300">
    <property type="match status" value="2"/>
</dbReference>
<evidence type="ECO:0000256" key="2">
    <source>
        <dbReference type="SAM" id="Phobius"/>
    </source>
</evidence>
<protein>
    <submittedName>
        <fullName evidence="4">Substrate-binding domain-containing protein</fullName>
    </submittedName>
</protein>
<dbReference type="EMBL" id="DVFO01000048">
    <property type="protein sequence ID" value="HIQ60962.1"/>
    <property type="molecule type" value="Genomic_DNA"/>
</dbReference>
<dbReference type="PANTHER" id="PTHR30036:SF8">
    <property type="entry name" value="ABC-TYPE SUGAR TRANSPORT SYSTEM PERIPLASMIC COMPONENT-LIKE PROTEIN"/>
    <property type="match status" value="1"/>
</dbReference>
<feature type="transmembrane region" description="Helical" evidence="2">
    <location>
        <begin position="7"/>
        <end position="26"/>
    </location>
</feature>
<proteinExistence type="predicted"/>
<dbReference type="GO" id="GO:0030246">
    <property type="term" value="F:carbohydrate binding"/>
    <property type="evidence" value="ECO:0007669"/>
    <property type="project" value="TreeGrafter"/>
</dbReference>
<feature type="domain" description="Periplasmic binding protein" evidence="3">
    <location>
        <begin position="43"/>
        <end position="278"/>
    </location>
</feature>
<dbReference type="Proteomes" id="UP000886879">
    <property type="component" value="Unassembled WGS sequence"/>
</dbReference>
<reference evidence="4" key="2">
    <citation type="journal article" date="2021" name="PeerJ">
        <title>Extensive microbial diversity within the chicken gut microbiome revealed by metagenomics and culture.</title>
        <authorList>
            <person name="Gilroy R."/>
            <person name="Ravi A."/>
            <person name="Getino M."/>
            <person name="Pursley I."/>
            <person name="Horton D.L."/>
            <person name="Alikhan N.F."/>
            <person name="Baker D."/>
            <person name="Gharbi K."/>
            <person name="Hall N."/>
            <person name="Watson M."/>
            <person name="Adriaenssens E.M."/>
            <person name="Foster-Nyarko E."/>
            <person name="Jarju S."/>
            <person name="Secka A."/>
            <person name="Antonio M."/>
            <person name="Oren A."/>
            <person name="Chaudhuri R.R."/>
            <person name="La Ragione R."/>
            <person name="Hildebrand F."/>
            <person name="Pallen M.J."/>
        </authorList>
    </citation>
    <scope>NUCLEOTIDE SEQUENCE</scope>
    <source>
        <strain evidence="4">ChiGjej2B2-12916</strain>
    </source>
</reference>
<dbReference type="PANTHER" id="PTHR30036">
    <property type="entry name" value="D-XYLOSE-BINDING PERIPLASMIC PROTEIN"/>
    <property type="match status" value="1"/>
</dbReference>
<name>A0A9D0YRV1_9FIRM</name>
<evidence type="ECO:0000313" key="4">
    <source>
        <dbReference type="EMBL" id="HIQ60962.1"/>
    </source>
</evidence>
<sequence length="312" mass="34671">MQTKRKYSWGYLALAVVVCGVLLVSWGNLRRKQRLSEPVELSVIVRWQSSEVWENIRRGIELAAQDYNLDVMYITLTEENSVQEQETMIDRETQLDTQAILLAAADQEALCQTVEETQKKIPVICFESGTVCPGDVMCVSADNYAMGQELGKLLLAQGVEQGQVLLVGADSPCQSIQDRKAGVLSVLEDYPISTTVCSELEEESELTEYDAVLALDTQPLEDAAQRLEGHPQKVVLLGIGGNNRIAYHMEHNIIQGIVAQNEVGMGYLAAKQAADAVRTRASQEAPGIEYRVITKETMYERENEQLLFPFGL</sequence>
<dbReference type="SUPFAM" id="SSF53822">
    <property type="entry name" value="Periplasmic binding protein-like I"/>
    <property type="match status" value="1"/>
</dbReference>
<gene>
    <name evidence="4" type="ORF">IAD31_05145</name>
</gene>
<keyword evidence="2" id="KW-0472">Membrane</keyword>
<accession>A0A9D0YRV1</accession>